<comment type="caution">
    <text evidence="1">The sequence shown here is derived from an EMBL/GenBank/DDBJ whole genome shotgun (WGS) entry which is preliminary data.</text>
</comment>
<evidence type="ECO:0000313" key="2">
    <source>
        <dbReference type="Proteomes" id="UP001470230"/>
    </source>
</evidence>
<dbReference type="EMBL" id="JAPFFF010000030">
    <property type="protein sequence ID" value="KAK8845747.1"/>
    <property type="molecule type" value="Genomic_DNA"/>
</dbReference>
<protein>
    <submittedName>
        <fullName evidence="1">Uncharacterized protein</fullName>
    </submittedName>
</protein>
<gene>
    <name evidence="1" type="ORF">M9Y10_020665</name>
</gene>
<reference evidence="1 2" key="1">
    <citation type="submission" date="2024-04" db="EMBL/GenBank/DDBJ databases">
        <title>Tritrichomonas musculus Genome.</title>
        <authorList>
            <person name="Alves-Ferreira E."/>
            <person name="Grigg M."/>
            <person name="Lorenzi H."/>
            <person name="Galac M."/>
        </authorList>
    </citation>
    <scope>NUCLEOTIDE SEQUENCE [LARGE SCALE GENOMIC DNA]</scope>
    <source>
        <strain evidence="1 2">EAF2021</strain>
    </source>
</reference>
<evidence type="ECO:0000313" key="1">
    <source>
        <dbReference type="EMBL" id="KAK8845747.1"/>
    </source>
</evidence>
<sequence>MAKLHEDDVRSLLKDAFNINGNIDDSINELIQLFSHFGIDANFHENFSEEKIRQYPNM</sequence>
<name>A0ABR2HGJ2_9EUKA</name>
<dbReference type="Proteomes" id="UP001470230">
    <property type="component" value="Unassembled WGS sequence"/>
</dbReference>
<keyword evidence="2" id="KW-1185">Reference proteome</keyword>
<organism evidence="1 2">
    <name type="scientific">Tritrichomonas musculus</name>
    <dbReference type="NCBI Taxonomy" id="1915356"/>
    <lineage>
        <taxon>Eukaryota</taxon>
        <taxon>Metamonada</taxon>
        <taxon>Parabasalia</taxon>
        <taxon>Tritrichomonadida</taxon>
        <taxon>Tritrichomonadidae</taxon>
        <taxon>Tritrichomonas</taxon>
    </lineage>
</organism>
<accession>A0ABR2HGJ2</accession>
<proteinExistence type="predicted"/>